<dbReference type="Pfam" id="PF16486">
    <property type="entry name" value="ArgoN"/>
    <property type="match status" value="1"/>
</dbReference>
<evidence type="ECO:0000256" key="1">
    <source>
        <dbReference type="SAM" id="MobiDB-lite"/>
    </source>
</evidence>
<dbReference type="EMBL" id="FJOG01000043">
    <property type="protein sequence ID" value="CZR67285.1"/>
    <property type="molecule type" value="Genomic_DNA"/>
</dbReference>
<name>A0A1L7XQK7_9HELO</name>
<sequence>MAVSECSKCWGNDDYVSHNLRGCKKDWPFWEDQVCDRCFKVYNHDFSECKLQELILSCTECGHEGNYNTKDCQIANKNNEQHVRQWTKVKYEQAKGVKASKQIRSTTASSSRQPATSIPGSSQQMSLPMHQRTNPSSSNASGSRLQPALKIRPIGLKRIFPSDLTTPFLQLPFRSEPGRPLQILANFFKVELVPNSVFHKYRIHLGEERSKDVKKAEVKRALIWKLLHVQRPPPQGVNFVSDYYSCVYSDRPLYEDFDHDIHKAWLVPHRLSPIPGEAPAVMKTTVADNQPTVAGYFPDEDIRALNVVTWKNINNPDVFSGGVNGKKFYPDLFSQARPLTLNQTKVYILSRGYFSSPSELHSRSWRCQERFSTNIDPRQAKTPPGNVRRRSTGSPKEKKTSHHLRLHWDSRQSQLPKNEEDPSQGGLNVFRYMKDRYVEWQPVKGLIDPQFTEDIVKAAEQSAQEYKESLETSCRPSVSADPLFSVTAYLGVDTFLYQAK</sequence>
<protein>
    <recommendedName>
        <fullName evidence="2">Protein argonaute N-terminal domain-containing protein</fullName>
    </recommendedName>
</protein>
<evidence type="ECO:0000259" key="2">
    <source>
        <dbReference type="Pfam" id="PF16486"/>
    </source>
</evidence>
<dbReference type="Proteomes" id="UP000184330">
    <property type="component" value="Unassembled WGS sequence"/>
</dbReference>
<organism evidence="3 4">
    <name type="scientific">Phialocephala subalpina</name>
    <dbReference type="NCBI Taxonomy" id="576137"/>
    <lineage>
        <taxon>Eukaryota</taxon>
        <taxon>Fungi</taxon>
        <taxon>Dikarya</taxon>
        <taxon>Ascomycota</taxon>
        <taxon>Pezizomycotina</taxon>
        <taxon>Leotiomycetes</taxon>
        <taxon>Helotiales</taxon>
        <taxon>Mollisiaceae</taxon>
        <taxon>Phialocephala</taxon>
        <taxon>Phialocephala fortinii species complex</taxon>
    </lineage>
</organism>
<accession>A0A1L7XQK7</accession>
<gene>
    <name evidence="3" type="ORF">PAC_17184</name>
</gene>
<evidence type="ECO:0000313" key="3">
    <source>
        <dbReference type="EMBL" id="CZR67285.1"/>
    </source>
</evidence>
<dbReference type="InterPro" id="IPR032474">
    <property type="entry name" value="Argonaute_N"/>
</dbReference>
<feature type="region of interest" description="Disordered" evidence="1">
    <location>
        <begin position="371"/>
        <end position="426"/>
    </location>
</feature>
<reference evidence="3 4" key="1">
    <citation type="submission" date="2016-03" db="EMBL/GenBank/DDBJ databases">
        <authorList>
            <person name="Ploux O."/>
        </authorList>
    </citation>
    <scope>NUCLEOTIDE SEQUENCE [LARGE SCALE GENOMIC DNA]</scope>
    <source>
        <strain evidence="3 4">UAMH 11012</strain>
    </source>
</reference>
<proteinExistence type="predicted"/>
<evidence type="ECO:0000313" key="4">
    <source>
        <dbReference type="Proteomes" id="UP000184330"/>
    </source>
</evidence>
<dbReference type="AlphaFoldDB" id="A0A1L7XQK7"/>
<dbReference type="OrthoDB" id="3564976at2759"/>
<feature type="compositionally biased region" description="Polar residues" evidence="1">
    <location>
        <begin position="102"/>
        <end position="144"/>
    </location>
</feature>
<feature type="domain" description="Protein argonaute N-terminal" evidence="2">
    <location>
        <begin position="179"/>
        <end position="257"/>
    </location>
</feature>
<keyword evidence="4" id="KW-1185">Reference proteome</keyword>
<feature type="region of interest" description="Disordered" evidence="1">
    <location>
        <begin position="97"/>
        <end position="144"/>
    </location>
</feature>